<dbReference type="RefSeq" id="WP_172184828.1">
    <property type="nucleotide sequence ID" value="NZ_CAWPPK010000223.1"/>
</dbReference>
<organism evidence="2 3">
    <name type="scientific">Microcoleus asticus IPMA8</name>
    <dbReference type="NCBI Taxonomy" id="2563858"/>
    <lineage>
        <taxon>Bacteria</taxon>
        <taxon>Bacillati</taxon>
        <taxon>Cyanobacteriota</taxon>
        <taxon>Cyanophyceae</taxon>
        <taxon>Oscillatoriophycideae</taxon>
        <taxon>Oscillatoriales</taxon>
        <taxon>Microcoleaceae</taxon>
        <taxon>Microcoleus</taxon>
        <taxon>Microcoleus asticus</taxon>
    </lineage>
</organism>
<dbReference type="EMBL" id="SRRZ01000003">
    <property type="protein sequence ID" value="NQE32591.1"/>
    <property type="molecule type" value="Genomic_DNA"/>
</dbReference>
<reference evidence="2 3" key="1">
    <citation type="journal article" date="2020" name="Sci. Rep.">
        <title>A novel cyanobacterial geosmin producer, revising GeoA distribution and dispersion patterns in Bacteria.</title>
        <authorList>
            <person name="Churro C."/>
            <person name="Semedo-Aguiar A.P."/>
            <person name="Silva A.D."/>
            <person name="Pereira-Leal J.B."/>
            <person name="Leite R.B."/>
        </authorList>
    </citation>
    <scope>NUCLEOTIDE SEQUENCE [LARGE SCALE GENOMIC DNA]</scope>
    <source>
        <strain evidence="2 3">IPMA8</strain>
    </source>
</reference>
<proteinExistence type="predicted"/>
<dbReference type="Proteomes" id="UP000702425">
    <property type="component" value="Unassembled WGS sequence"/>
</dbReference>
<comment type="caution">
    <text evidence="2">The sequence shown here is derived from an EMBL/GenBank/DDBJ whole genome shotgun (WGS) entry which is preliminary data.</text>
</comment>
<evidence type="ECO:0000256" key="1">
    <source>
        <dbReference type="SAM" id="MobiDB-lite"/>
    </source>
</evidence>
<feature type="compositionally biased region" description="Basic and acidic residues" evidence="1">
    <location>
        <begin position="41"/>
        <end position="63"/>
    </location>
</feature>
<accession>A0ABX2CQB8</accession>
<feature type="region of interest" description="Disordered" evidence="1">
    <location>
        <begin position="1"/>
        <end position="82"/>
    </location>
</feature>
<evidence type="ECO:0000313" key="3">
    <source>
        <dbReference type="Proteomes" id="UP000702425"/>
    </source>
</evidence>
<evidence type="ECO:0000313" key="2">
    <source>
        <dbReference type="EMBL" id="NQE32591.1"/>
    </source>
</evidence>
<sequence>MNAEEKARQLIAQERQHSEHLQDSMLNRSSHELETPSEGITEEKARELMAQERQHSEHLHDSMLSRSSQKVEASLAPDDTHK</sequence>
<name>A0ABX2CQB8_9CYAN</name>
<gene>
    <name evidence="2" type="ORF">E5S67_00307</name>
</gene>
<feature type="compositionally biased region" description="Basic and acidic residues" evidence="1">
    <location>
        <begin position="1"/>
        <end position="22"/>
    </location>
</feature>
<protein>
    <submittedName>
        <fullName evidence="2">Uncharacterized protein</fullName>
    </submittedName>
</protein>
<keyword evidence="3" id="KW-1185">Reference proteome</keyword>